<keyword evidence="1" id="KW-0175">Coiled coil</keyword>
<evidence type="ECO:0000256" key="1">
    <source>
        <dbReference type="SAM" id="Coils"/>
    </source>
</evidence>
<sequence>MSSWVTRWAKLISVMVLACLLAACGDKDVKVKPSYYVYEAVKTNALTYKSGDLYQLSNTNYRTILSIQNMVKLAVSPFASPNTLAATQFTDISDDTLQKAALEQKAKWLERYQSIDSDWLAYQSQHIESLSAQLEIEEQALTQARHQISLYQQKVYPARQHLIDVQDAISRAKQQLEELKKNYTEESNHDILTYSLSIHEFRHPLEFDFYTRKDLVQFRSCKKVRQGGLEGLLFNHNCYYLKPADKALLGKPSYRQGQALLIKYLTIKTQLGTLQQPQQGTLYGAKAQAEQTLLTTRLDAQKTIGKLSNLQMNYHMVEQGYDAVSEQLEFVKTAQAKQEFIKHTLQGYQAEVQKALVNASYHAIGNTAEQWHHVSGVPLQGNLTFNPDMKHSILMMHFSEKGENKTLLMPFSAPELAKHSEPQLTVSVSDEKHLWFHGALNVNNQEFQSLLLKSSE</sequence>
<feature type="signal peptide" evidence="2">
    <location>
        <begin position="1"/>
        <end position="18"/>
    </location>
</feature>
<dbReference type="EMBL" id="JADPMR010000001">
    <property type="protein sequence ID" value="MBF9000842.1"/>
    <property type="molecule type" value="Genomic_DNA"/>
</dbReference>
<evidence type="ECO:0000313" key="3">
    <source>
        <dbReference type="EMBL" id="MBF9000842.1"/>
    </source>
</evidence>
<reference evidence="3 4" key="1">
    <citation type="submission" date="2020-11" db="EMBL/GenBank/DDBJ databases">
        <title>Vibrio nitrifigilis sp. nov., a marine nitrogen-fixing bacterium isolated from the lagoon sediment of an islet inside an atoll.</title>
        <authorList>
            <person name="Wang L.-T."/>
            <person name="Shieh W.Y."/>
        </authorList>
    </citation>
    <scope>NUCLEOTIDE SEQUENCE [LARGE SCALE GENOMIC DNA]</scope>
    <source>
        <strain evidence="3 4">NFV-1</strain>
    </source>
</reference>
<evidence type="ECO:0008006" key="5">
    <source>
        <dbReference type="Google" id="ProtNLM"/>
    </source>
</evidence>
<dbReference type="RefSeq" id="WP_196123354.1">
    <property type="nucleotide sequence ID" value="NZ_JADPMR010000001.1"/>
</dbReference>
<name>A0ABS0GEK0_9VIBR</name>
<feature type="chain" id="PRO_5047249885" description="Lipoprotein" evidence="2">
    <location>
        <begin position="19"/>
        <end position="456"/>
    </location>
</feature>
<evidence type="ECO:0000313" key="4">
    <source>
        <dbReference type="Proteomes" id="UP000597206"/>
    </source>
</evidence>
<organism evidence="3 4">
    <name type="scientific">Vibrio nitrifigilis</name>
    <dbReference type="NCBI Taxonomy" id="2789781"/>
    <lineage>
        <taxon>Bacteria</taxon>
        <taxon>Pseudomonadati</taxon>
        <taxon>Pseudomonadota</taxon>
        <taxon>Gammaproteobacteria</taxon>
        <taxon>Vibrionales</taxon>
        <taxon>Vibrionaceae</taxon>
        <taxon>Vibrio</taxon>
    </lineage>
</organism>
<evidence type="ECO:0000256" key="2">
    <source>
        <dbReference type="SAM" id="SignalP"/>
    </source>
</evidence>
<gene>
    <name evidence="3" type="ORF">I1A42_09730</name>
</gene>
<comment type="caution">
    <text evidence="3">The sequence shown here is derived from an EMBL/GenBank/DDBJ whole genome shotgun (WGS) entry which is preliminary data.</text>
</comment>
<proteinExistence type="predicted"/>
<dbReference type="Proteomes" id="UP000597206">
    <property type="component" value="Unassembled WGS sequence"/>
</dbReference>
<keyword evidence="2" id="KW-0732">Signal</keyword>
<feature type="coiled-coil region" evidence="1">
    <location>
        <begin position="127"/>
        <end position="189"/>
    </location>
</feature>
<protein>
    <recommendedName>
        <fullName evidence="5">Lipoprotein</fullName>
    </recommendedName>
</protein>
<dbReference type="PROSITE" id="PS51257">
    <property type="entry name" value="PROKAR_LIPOPROTEIN"/>
    <property type="match status" value="1"/>
</dbReference>
<keyword evidence="4" id="KW-1185">Reference proteome</keyword>
<accession>A0ABS0GEK0</accession>